<comment type="caution">
    <text evidence="2">The sequence shown here is derived from an EMBL/GenBank/DDBJ whole genome shotgun (WGS) entry which is preliminary data.</text>
</comment>
<dbReference type="AlphaFoldDB" id="A0A9R1WXT9"/>
<dbReference type="PANTHER" id="PTHR46148:SF57">
    <property type="entry name" value="OS12G0499874 PROTEIN"/>
    <property type="match status" value="1"/>
</dbReference>
<protein>
    <recommendedName>
        <fullName evidence="1">Tf2-1-like SH3-like domain-containing protein</fullName>
    </recommendedName>
</protein>
<dbReference type="InterPro" id="IPR016197">
    <property type="entry name" value="Chromo-like_dom_sf"/>
</dbReference>
<organism evidence="2 3">
    <name type="scientific">Lactuca sativa</name>
    <name type="common">Garden lettuce</name>
    <dbReference type="NCBI Taxonomy" id="4236"/>
    <lineage>
        <taxon>Eukaryota</taxon>
        <taxon>Viridiplantae</taxon>
        <taxon>Streptophyta</taxon>
        <taxon>Embryophyta</taxon>
        <taxon>Tracheophyta</taxon>
        <taxon>Spermatophyta</taxon>
        <taxon>Magnoliopsida</taxon>
        <taxon>eudicotyledons</taxon>
        <taxon>Gunneridae</taxon>
        <taxon>Pentapetalae</taxon>
        <taxon>asterids</taxon>
        <taxon>campanulids</taxon>
        <taxon>Asterales</taxon>
        <taxon>Asteraceae</taxon>
        <taxon>Cichorioideae</taxon>
        <taxon>Cichorieae</taxon>
        <taxon>Lactucinae</taxon>
        <taxon>Lactuca</taxon>
    </lineage>
</organism>
<evidence type="ECO:0000313" key="2">
    <source>
        <dbReference type="EMBL" id="KAJ0190569.1"/>
    </source>
</evidence>
<reference evidence="2 3" key="1">
    <citation type="journal article" date="2017" name="Nat. Commun.">
        <title>Genome assembly with in vitro proximity ligation data and whole-genome triplication in lettuce.</title>
        <authorList>
            <person name="Reyes-Chin-Wo S."/>
            <person name="Wang Z."/>
            <person name="Yang X."/>
            <person name="Kozik A."/>
            <person name="Arikit S."/>
            <person name="Song C."/>
            <person name="Xia L."/>
            <person name="Froenicke L."/>
            <person name="Lavelle D.O."/>
            <person name="Truco M.J."/>
            <person name="Xia R."/>
            <person name="Zhu S."/>
            <person name="Xu C."/>
            <person name="Xu H."/>
            <person name="Xu X."/>
            <person name="Cox K."/>
            <person name="Korf I."/>
            <person name="Meyers B.C."/>
            <person name="Michelmore R.W."/>
        </authorList>
    </citation>
    <scope>NUCLEOTIDE SEQUENCE [LARGE SCALE GENOMIC DNA]</scope>
    <source>
        <strain evidence="3">cv. Salinas</strain>
        <tissue evidence="2">Seedlings</tissue>
    </source>
</reference>
<accession>A0A9R1WXT9</accession>
<dbReference type="Proteomes" id="UP000235145">
    <property type="component" value="Unassembled WGS sequence"/>
</dbReference>
<dbReference type="SUPFAM" id="SSF54160">
    <property type="entry name" value="Chromo domain-like"/>
    <property type="match status" value="1"/>
</dbReference>
<proteinExistence type="predicted"/>
<dbReference type="InterPro" id="IPR056924">
    <property type="entry name" value="SH3_Tf2-1"/>
</dbReference>
<gene>
    <name evidence="2" type="ORF">LSAT_V11C800389000</name>
</gene>
<dbReference type="PANTHER" id="PTHR46148">
    <property type="entry name" value="CHROMO DOMAIN-CONTAINING PROTEIN"/>
    <property type="match status" value="1"/>
</dbReference>
<evidence type="ECO:0000259" key="1">
    <source>
        <dbReference type="Pfam" id="PF24626"/>
    </source>
</evidence>
<evidence type="ECO:0000313" key="3">
    <source>
        <dbReference type="Proteomes" id="UP000235145"/>
    </source>
</evidence>
<name>A0A9R1WXT9_LACSA</name>
<dbReference type="EMBL" id="NBSK02000008">
    <property type="protein sequence ID" value="KAJ0190569.1"/>
    <property type="molecule type" value="Genomic_DNA"/>
</dbReference>
<dbReference type="Pfam" id="PF24626">
    <property type="entry name" value="SH3_Tf2-1"/>
    <property type="match status" value="1"/>
</dbReference>
<keyword evidence="3" id="KW-1185">Reference proteome</keyword>
<feature type="domain" description="Tf2-1-like SH3-like" evidence="1">
    <location>
        <begin position="2"/>
        <end position="35"/>
    </location>
</feature>
<sequence>MRVVARVGKVAYRLDLPAELSQIHSTFHVSQLRKCLVDDSAVVPLEDIQVDDSLNYIERPVAILDRKSKDLRNKKVELVRMQWQHRKDSEWTWEPVDEMMEHYPELFQDRAAHFEDEV</sequence>